<dbReference type="Proteomes" id="UP001500074">
    <property type="component" value="Unassembled WGS sequence"/>
</dbReference>
<dbReference type="InterPro" id="IPR013785">
    <property type="entry name" value="Aldolase_TIM"/>
</dbReference>
<evidence type="ECO:0000313" key="6">
    <source>
        <dbReference type="Proteomes" id="UP001500074"/>
    </source>
</evidence>
<evidence type="ECO:0000313" key="4">
    <source>
        <dbReference type="EMBL" id="GAA5172912.1"/>
    </source>
</evidence>
<dbReference type="SUPFAM" id="SSF51569">
    <property type="entry name" value="Aldolase"/>
    <property type="match status" value="1"/>
</dbReference>
<sequence length="297" mass="31746">MFSGLSAFPLTPTNESGIDEAAFVRLVERLADAGVDSIGALGSTGSYAYLTRAERARIAQLAVKHAGNVPVLVGIGALRTRDVLALAEDAQHAGASAVLLAPMSYQRLSSDEVFELYETVTRSLSVPLCVYDNPGTTHFEFNDELYRRIARLPNVRSIKIPGVPSDTDAARAHVERLRALIPSHVTLGVSGDAFAATGLNSGCEAWYSVIGGLFPRTALAITRAAQAGDRQEASRLSARLQPLWAQFSQHGGSLRVIATAAELRGLVERPVLPLPLKVLQGASRQRLAVLLDELELA</sequence>
<comment type="caution">
    <text evidence="4">The sequence shown here is derived from an EMBL/GenBank/DDBJ whole genome shotgun (WGS) entry which is preliminary data.</text>
</comment>
<keyword evidence="2 3" id="KW-0456">Lyase</keyword>
<reference evidence="4" key="1">
    <citation type="journal article" date="2014" name="Int. J. Syst. Evol. Microbiol.">
        <title>Complete genome of a new Firmicutes species belonging to the dominant human colonic microbiota ('Ruminococcus bicirculans') reveals two chromosomes and a selective capacity to utilize plant glucans.</title>
        <authorList>
            <consortium name="NISC Comparative Sequencing Program"/>
            <person name="Wegmann U."/>
            <person name="Louis P."/>
            <person name="Goesmann A."/>
            <person name="Henrissat B."/>
            <person name="Duncan S.H."/>
            <person name="Flint H.J."/>
        </authorList>
    </citation>
    <scope>NUCLEOTIDE SEQUENCE</scope>
    <source>
        <strain evidence="4">JCM 18472</strain>
    </source>
</reference>
<dbReference type="PANTHER" id="PTHR12128:SF66">
    <property type="entry name" value="4-HYDROXY-2-OXOGLUTARATE ALDOLASE, MITOCHONDRIAL"/>
    <property type="match status" value="1"/>
</dbReference>
<comment type="similarity">
    <text evidence="1 3">Belongs to the DapA family.</text>
</comment>
<dbReference type="Gene3D" id="3.20.20.70">
    <property type="entry name" value="Aldolase class I"/>
    <property type="match status" value="1"/>
</dbReference>
<dbReference type="Pfam" id="PF00701">
    <property type="entry name" value="DHDPS"/>
    <property type="match status" value="1"/>
</dbReference>
<accession>A0ABP9R921</accession>
<dbReference type="PIRSF" id="PIRSF001365">
    <property type="entry name" value="DHDPS"/>
    <property type="match status" value="1"/>
</dbReference>
<dbReference type="SMART" id="SM01130">
    <property type="entry name" value="DHDPS"/>
    <property type="match status" value="1"/>
</dbReference>
<reference evidence="4" key="3">
    <citation type="submission" date="2023-12" db="EMBL/GenBank/DDBJ databases">
        <authorList>
            <person name="Sun Q."/>
            <person name="Inoue M."/>
        </authorList>
    </citation>
    <scope>NUCLEOTIDE SEQUENCE</scope>
    <source>
        <strain evidence="4">JCM 18472</strain>
    </source>
</reference>
<dbReference type="RefSeq" id="WP_031384061.1">
    <property type="nucleotide sequence ID" value="NZ_BAABKI010000011.1"/>
</dbReference>
<protein>
    <submittedName>
        <fullName evidence="4">Dihydrodipicolinate synthase family protein</fullName>
    </submittedName>
</protein>
<dbReference type="PANTHER" id="PTHR12128">
    <property type="entry name" value="DIHYDRODIPICOLINATE SYNTHASE"/>
    <property type="match status" value="1"/>
</dbReference>
<dbReference type="InterPro" id="IPR002220">
    <property type="entry name" value="DapA-like"/>
</dbReference>
<keyword evidence="6" id="KW-1185">Reference proteome</keyword>
<evidence type="ECO:0000256" key="2">
    <source>
        <dbReference type="ARBA" id="ARBA00023239"/>
    </source>
</evidence>
<dbReference type="EMBL" id="BAABKI010000011">
    <property type="protein sequence ID" value="GAA5172912.1"/>
    <property type="molecule type" value="Genomic_DNA"/>
</dbReference>
<evidence type="ECO:0000313" key="5">
    <source>
        <dbReference type="EMBL" id="GAA5174216.1"/>
    </source>
</evidence>
<dbReference type="PRINTS" id="PR00146">
    <property type="entry name" value="DHPICSNTHASE"/>
</dbReference>
<evidence type="ECO:0000256" key="3">
    <source>
        <dbReference type="PIRNR" id="PIRNR001365"/>
    </source>
</evidence>
<reference evidence="6" key="2">
    <citation type="journal article" date="2019" name="Int. J. Syst. Evol. Microbiol.">
        <title>The Global Catalogue of Microorganisms (GCM) 10K type strain sequencing project: providing services to taxonomists for standard genome sequencing and annotation.</title>
        <authorList>
            <consortium name="The Broad Institute Genomics Platform"/>
            <consortium name="The Broad Institute Genome Sequencing Center for Infectious Disease"/>
            <person name="Wu L."/>
            <person name="Ma J."/>
        </authorList>
    </citation>
    <scope>NUCLEOTIDE SEQUENCE [LARGE SCALE GENOMIC DNA]</scope>
    <source>
        <strain evidence="6">JCM 18472</strain>
    </source>
</reference>
<gene>
    <name evidence="4" type="ORF">GCM10023342_10480</name>
    <name evidence="5" type="ORF">GCM10023342_14670</name>
</gene>
<organism evidence="4 6">
    <name type="scientific">Modicisalibacter zincidurans</name>
    <dbReference type="NCBI Taxonomy" id="1178777"/>
    <lineage>
        <taxon>Bacteria</taxon>
        <taxon>Pseudomonadati</taxon>
        <taxon>Pseudomonadota</taxon>
        <taxon>Gammaproteobacteria</taxon>
        <taxon>Oceanospirillales</taxon>
        <taxon>Halomonadaceae</taxon>
        <taxon>Modicisalibacter</taxon>
    </lineage>
</organism>
<proteinExistence type="inferred from homology"/>
<name>A0ABP9R921_9GAMM</name>
<dbReference type="CDD" id="cd00408">
    <property type="entry name" value="DHDPS-like"/>
    <property type="match status" value="1"/>
</dbReference>
<evidence type="ECO:0000256" key="1">
    <source>
        <dbReference type="ARBA" id="ARBA00007592"/>
    </source>
</evidence>
<dbReference type="EMBL" id="BAABKI010000016">
    <property type="protein sequence ID" value="GAA5174216.1"/>
    <property type="molecule type" value="Genomic_DNA"/>
</dbReference>